<dbReference type="InterPro" id="IPR001810">
    <property type="entry name" value="F-box_dom"/>
</dbReference>
<dbReference type="InterPro" id="IPR036047">
    <property type="entry name" value="F-box-like_dom_sf"/>
</dbReference>
<dbReference type="AlphaFoldDB" id="A0A8H5BA04"/>
<dbReference type="EMBL" id="JAACJJ010000029">
    <property type="protein sequence ID" value="KAF5319367.1"/>
    <property type="molecule type" value="Genomic_DNA"/>
</dbReference>
<evidence type="ECO:0000313" key="3">
    <source>
        <dbReference type="Proteomes" id="UP000567179"/>
    </source>
</evidence>
<name>A0A8H5BA04_9AGAR</name>
<comment type="caution">
    <text evidence="2">The sequence shown here is derived from an EMBL/GenBank/DDBJ whole genome shotgun (WGS) entry which is preliminary data.</text>
</comment>
<evidence type="ECO:0000259" key="1">
    <source>
        <dbReference type="PROSITE" id="PS50181"/>
    </source>
</evidence>
<dbReference type="Gene3D" id="1.20.1280.50">
    <property type="match status" value="1"/>
</dbReference>
<feature type="domain" description="F-box" evidence="1">
    <location>
        <begin position="48"/>
        <end position="94"/>
    </location>
</feature>
<dbReference type="Pfam" id="PF12937">
    <property type="entry name" value="F-box-like"/>
    <property type="match status" value="1"/>
</dbReference>
<dbReference type="Proteomes" id="UP000567179">
    <property type="component" value="Unassembled WGS sequence"/>
</dbReference>
<keyword evidence="3" id="KW-1185">Reference proteome</keyword>
<protein>
    <recommendedName>
        <fullName evidence="1">F-box domain-containing protein</fullName>
    </recommendedName>
</protein>
<sequence>MDSVPDEECGPTTSFSTASWSAPSWATFSPSAKLPELPVTKWITPRRYSTLEKTPTEILVQVLSMMPWRDVLRARQTCKRVADVTTARSIWLHHYRLLCDSFTVLPALGKPIELCTSHDIETITLSWIKSRRNWCSQEGVPRVVELKIPYPGCQAALVPGSRWLLVYSLEGALEGSVFAYDLHAPMPQEPHRVIIPQDNIANQHFTSMMIDVDHDQPQLTFTVCLRQSTPGQDASLATIVFYRVTQVGHGPDAKLESTRINSLQLPETDYLYSKILRGRYYARLHERKSEGNLAERIEIYDWMASSSSEYTLAFVNIEAGQQHYRFDILSGEKLFIFWYDSFEVFHFSTMHKMKVGTNNNLNDQLSLKPYWVQDVPSLPLDGPVISAARFHSRSASTRLTYASKDGLYAITIPAGPQKPQHFRLWDIHVDFNYLTWLGMNSWYYISWEKELICRSSFLWPTDPIYDPDDEPVCGPGNMIELKSPCVLGPRISLDESTYMAAVVGTMNGNYTFLFF</sequence>
<proteinExistence type="predicted"/>
<gene>
    <name evidence="2" type="ORF">D9619_008840</name>
</gene>
<organism evidence="2 3">
    <name type="scientific">Psilocybe cf. subviscida</name>
    <dbReference type="NCBI Taxonomy" id="2480587"/>
    <lineage>
        <taxon>Eukaryota</taxon>
        <taxon>Fungi</taxon>
        <taxon>Dikarya</taxon>
        <taxon>Basidiomycota</taxon>
        <taxon>Agaricomycotina</taxon>
        <taxon>Agaricomycetes</taxon>
        <taxon>Agaricomycetidae</taxon>
        <taxon>Agaricales</taxon>
        <taxon>Agaricineae</taxon>
        <taxon>Strophariaceae</taxon>
        <taxon>Psilocybe</taxon>
    </lineage>
</organism>
<dbReference type="PROSITE" id="PS50181">
    <property type="entry name" value="FBOX"/>
    <property type="match status" value="1"/>
</dbReference>
<dbReference type="OrthoDB" id="3068749at2759"/>
<dbReference type="SUPFAM" id="SSF81383">
    <property type="entry name" value="F-box domain"/>
    <property type="match status" value="1"/>
</dbReference>
<evidence type="ECO:0000313" key="2">
    <source>
        <dbReference type="EMBL" id="KAF5319367.1"/>
    </source>
</evidence>
<accession>A0A8H5BA04</accession>
<reference evidence="2 3" key="1">
    <citation type="journal article" date="2020" name="ISME J.">
        <title>Uncovering the hidden diversity of litter-decomposition mechanisms in mushroom-forming fungi.</title>
        <authorList>
            <person name="Floudas D."/>
            <person name="Bentzer J."/>
            <person name="Ahren D."/>
            <person name="Johansson T."/>
            <person name="Persson P."/>
            <person name="Tunlid A."/>
        </authorList>
    </citation>
    <scope>NUCLEOTIDE SEQUENCE [LARGE SCALE GENOMIC DNA]</scope>
    <source>
        <strain evidence="2 3">CBS 101986</strain>
    </source>
</reference>